<dbReference type="Proteomes" id="UP000078428">
    <property type="component" value="Unassembled WGS sequence"/>
</dbReference>
<protein>
    <recommendedName>
        <fullName evidence="3">protein O-GlcNAc transferase</fullName>
        <ecNumber evidence="3">2.4.1.255</ecNumber>
    </recommendedName>
</protein>
<feature type="repeat" description="TPR" evidence="8">
    <location>
        <begin position="42"/>
        <end position="75"/>
    </location>
</feature>
<feature type="domain" description="O-GlcNAc transferase C-terminal" evidence="9">
    <location>
        <begin position="393"/>
        <end position="575"/>
    </location>
</feature>
<feature type="repeat" description="TPR" evidence="8">
    <location>
        <begin position="76"/>
        <end position="109"/>
    </location>
</feature>
<dbReference type="Pfam" id="PF13432">
    <property type="entry name" value="TPR_16"/>
    <property type="match status" value="2"/>
</dbReference>
<evidence type="ECO:0000313" key="10">
    <source>
        <dbReference type="EMBL" id="OAN50581.1"/>
    </source>
</evidence>
<evidence type="ECO:0000259" key="9">
    <source>
        <dbReference type="Pfam" id="PF13844"/>
    </source>
</evidence>
<dbReference type="EMBL" id="LWQT01000052">
    <property type="protein sequence ID" value="OAN50581.1"/>
    <property type="molecule type" value="Genomic_DNA"/>
</dbReference>
<proteinExistence type="inferred from homology"/>
<organism evidence="10 11">
    <name type="scientific">Paramagnetospirillum marisnigri</name>
    <dbReference type="NCBI Taxonomy" id="1285242"/>
    <lineage>
        <taxon>Bacteria</taxon>
        <taxon>Pseudomonadati</taxon>
        <taxon>Pseudomonadota</taxon>
        <taxon>Alphaproteobacteria</taxon>
        <taxon>Rhodospirillales</taxon>
        <taxon>Magnetospirillaceae</taxon>
        <taxon>Paramagnetospirillum</taxon>
    </lineage>
</organism>
<comment type="similarity">
    <text evidence="2">Belongs to the glycosyltransferase 41 family. O-GlcNAc transferase subfamily.</text>
</comment>
<dbReference type="EC" id="2.4.1.255" evidence="3"/>
<comment type="pathway">
    <text evidence="1">Protein modification; protein glycosylation.</text>
</comment>
<dbReference type="Gene3D" id="1.25.40.10">
    <property type="entry name" value="Tetratricopeptide repeat domain"/>
    <property type="match status" value="2"/>
</dbReference>
<evidence type="ECO:0000256" key="6">
    <source>
        <dbReference type="ARBA" id="ARBA00022737"/>
    </source>
</evidence>
<keyword evidence="7 8" id="KW-0802">TPR repeat</keyword>
<dbReference type="SUPFAM" id="SSF53756">
    <property type="entry name" value="UDP-Glycosyltransferase/glycogen phosphorylase"/>
    <property type="match status" value="1"/>
</dbReference>
<reference evidence="10 11" key="1">
    <citation type="submission" date="2016-04" db="EMBL/GenBank/DDBJ databases">
        <title>Draft genome sequence of freshwater magnetotactic bacteria Magnetospirillum marisnigri SP-1 and Magnetospirillum moscoviense BB-1.</title>
        <authorList>
            <person name="Koziaeva V."/>
            <person name="Dziuba M.V."/>
            <person name="Ivanov T.M."/>
            <person name="Kuznetsov B."/>
            <person name="Grouzdev D.S."/>
        </authorList>
    </citation>
    <scope>NUCLEOTIDE SEQUENCE [LARGE SCALE GENOMIC DNA]</scope>
    <source>
        <strain evidence="10 11">SP-1</strain>
    </source>
</reference>
<dbReference type="InterPro" id="IPR011990">
    <property type="entry name" value="TPR-like_helical_dom_sf"/>
</dbReference>
<gene>
    <name evidence="10" type="ORF">A6A04_17925</name>
</gene>
<accession>A0A178MPR3</accession>
<keyword evidence="5" id="KW-0808">Transferase</keyword>
<feature type="domain" description="O-GlcNAc transferase C-terminal" evidence="9">
    <location>
        <begin position="227"/>
        <end position="372"/>
    </location>
</feature>
<dbReference type="PANTHER" id="PTHR44835:SF1">
    <property type="entry name" value="PROTEIN O-GLCNAC TRANSFERASE"/>
    <property type="match status" value="1"/>
</dbReference>
<dbReference type="SMART" id="SM00028">
    <property type="entry name" value="TPR"/>
    <property type="match status" value="5"/>
</dbReference>
<name>A0A178MPR3_9PROT</name>
<dbReference type="PROSITE" id="PS50005">
    <property type="entry name" value="TPR"/>
    <property type="match status" value="2"/>
</dbReference>
<dbReference type="AlphaFoldDB" id="A0A178MPR3"/>
<evidence type="ECO:0000313" key="11">
    <source>
        <dbReference type="Proteomes" id="UP000078428"/>
    </source>
</evidence>
<evidence type="ECO:0000256" key="8">
    <source>
        <dbReference type="PROSITE-ProRule" id="PRU00339"/>
    </source>
</evidence>
<dbReference type="Gene3D" id="3.40.50.11380">
    <property type="match status" value="1"/>
</dbReference>
<keyword evidence="4" id="KW-0328">Glycosyltransferase</keyword>
<sequence>MSKHLAQAEALSARAGQAVAARRLDEAESLLRRALKLAPGEAALWCNLGSVQGMAGHLDEAERSFRRASQLAPSLGDIWTNLGRIQLMRGDFASAEADARKGAQLAPNSAVAAKTLGDVLLCQGRADAAALELGRALTLRPDWVEALNSLSSALKQTDRLVEAVAVCRRSLALAPTDTAARNLVLALTYLPDCGDDELFQAQSDWAARVMPLPGGGLPPPANSPDPMRRLRVGYLSADFRNHPVARNVIEVLRHHDRAEVEVFAYAHLPAPDELSREIESLVDGWRDITRINDRQAARLIHDDGIDILVSLAGWTGDNRPGICAWRPAAVQVSYHDVGSSALPVMDAWLTDEALHPGHTTERFSERLIRLPCFYLHAPIADLPPVSPLPAGTDGPITFASFNNPVKVTPPMLDLWARVLAAVPESRMMLKYAAAFADAAMRERFIQAFASRGVAAERLVFGQDRLPRPEHLALYQQVDVALDTFPFNGSTTSFEALTMGVPVVTLAGGRFVSRVGISLLTALGLEDLAAQDADGFVALAAALCADRQKLAALRAGLRQRVQSSPLLDAPTYTRHLENAFRDLWRQWCSAA</sequence>
<evidence type="ECO:0000256" key="2">
    <source>
        <dbReference type="ARBA" id="ARBA00005386"/>
    </source>
</evidence>
<dbReference type="STRING" id="1285242.A6A04_17925"/>
<dbReference type="RefSeq" id="WP_068492219.1">
    <property type="nucleotide sequence ID" value="NZ_LWQT01000052.1"/>
</dbReference>
<evidence type="ECO:0000256" key="1">
    <source>
        <dbReference type="ARBA" id="ARBA00004922"/>
    </source>
</evidence>
<dbReference type="InterPro" id="IPR051939">
    <property type="entry name" value="Glycosyltr_41/O-GlcNAc_trsf"/>
</dbReference>
<dbReference type="GO" id="GO:0097363">
    <property type="term" value="F:protein O-acetylglucosaminyltransferase activity"/>
    <property type="evidence" value="ECO:0007669"/>
    <property type="project" value="UniProtKB-EC"/>
</dbReference>
<dbReference type="InterPro" id="IPR019734">
    <property type="entry name" value="TPR_rpt"/>
</dbReference>
<evidence type="ECO:0000256" key="5">
    <source>
        <dbReference type="ARBA" id="ARBA00022679"/>
    </source>
</evidence>
<evidence type="ECO:0000256" key="7">
    <source>
        <dbReference type="ARBA" id="ARBA00022803"/>
    </source>
</evidence>
<evidence type="ECO:0000256" key="3">
    <source>
        <dbReference type="ARBA" id="ARBA00011970"/>
    </source>
</evidence>
<comment type="caution">
    <text evidence="10">The sequence shown here is derived from an EMBL/GenBank/DDBJ whole genome shotgun (WGS) entry which is preliminary data.</text>
</comment>
<dbReference type="Gene3D" id="3.40.50.2000">
    <property type="entry name" value="Glycogen Phosphorylase B"/>
    <property type="match status" value="1"/>
</dbReference>
<keyword evidence="11" id="KW-1185">Reference proteome</keyword>
<dbReference type="OrthoDB" id="146908at2"/>
<evidence type="ECO:0000256" key="4">
    <source>
        <dbReference type="ARBA" id="ARBA00022676"/>
    </source>
</evidence>
<keyword evidence="6" id="KW-0677">Repeat</keyword>
<dbReference type="PANTHER" id="PTHR44835">
    <property type="entry name" value="UDP-N-ACETYLGLUCOSAMINE--PEPTIDE N-ACETYLGLUCOSAMINYLTRANSFERASE SPINDLY-RELATED"/>
    <property type="match status" value="1"/>
</dbReference>
<dbReference type="Pfam" id="PF13844">
    <property type="entry name" value="Glyco_transf_41"/>
    <property type="match status" value="2"/>
</dbReference>
<dbReference type="SUPFAM" id="SSF48452">
    <property type="entry name" value="TPR-like"/>
    <property type="match status" value="1"/>
</dbReference>
<dbReference type="InterPro" id="IPR029489">
    <property type="entry name" value="OGT/SEC/SPY_C"/>
</dbReference>